<reference evidence="2 3" key="1">
    <citation type="journal article" date="2023" name="Arcadia Sci">
        <title>De novo assembly of a long-read Amblyomma americanum tick genome.</title>
        <authorList>
            <person name="Chou S."/>
            <person name="Poskanzer K.E."/>
            <person name="Rollins M."/>
            <person name="Thuy-Boun P.S."/>
        </authorList>
    </citation>
    <scope>NUCLEOTIDE SEQUENCE [LARGE SCALE GENOMIC DNA]</scope>
    <source>
        <strain evidence="2">F_SG_1</strain>
        <tissue evidence="2">Salivary glands</tissue>
    </source>
</reference>
<comment type="caution">
    <text evidence="2">The sequence shown here is derived from an EMBL/GenBank/DDBJ whole genome shotgun (WGS) entry which is preliminary data.</text>
</comment>
<protein>
    <recommendedName>
        <fullName evidence="4">Lipocalin-5 1</fullName>
    </recommendedName>
</protein>
<evidence type="ECO:0008006" key="4">
    <source>
        <dbReference type="Google" id="ProtNLM"/>
    </source>
</evidence>
<organism evidence="2 3">
    <name type="scientific">Amblyomma americanum</name>
    <name type="common">Lone star tick</name>
    <dbReference type="NCBI Taxonomy" id="6943"/>
    <lineage>
        <taxon>Eukaryota</taxon>
        <taxon>Metazoa</taxon>
        <taxon>Ecdysozoa</taxon>
        <taxon>Arthropoda</taxon>
        <taxon>Chelicerata</taxon>
        <taxon>Arachnida</taxon>
        <taxon>Acari</taxon>
        <taxon>Parasitiformes</taxon>
        <taxon>Ixodida</taxon>
        <taxon>Ixodoidea</taxon>
        <taxon>Ixodidae</taxon>
        <taxon>Amblyomminae</taxon>
        <taxon>Amblyomma</taxon>
    </lineage>
</organism>
<sequence length="94" mass="10464">MVRFLSSTLVGICALLLVFQLTPCKAKDQLEHEAVDAFKAFENFPYAIALYDIDKDGDLDCLTAIRTEFNKDPLSATYVLFLKGLNGHNAYVST</sequence>
<proteinExistence type="predicted"/>
<gene>
    <name evidence="2" type="ORF">V5799_004165</name>
</gene>
<name>A0AAQ4D6W5_AMBAM</name>
<feature type="signal peptide" evidence="1">
    <location>
        <begin position="1"/>
        <end position="26"/>
    </location>
</feature>
<evidence type="ECO:0000313" key="2">
    <source>
        <dbReference type="EMBL" id="KAK8758205.1"/>
    </source>
</evidence>
<evidence type="ECO:0000313" key="3">
    <source>
        <dbReference type="Proteomes" id="UP001321473"/>
    </source>
</evidence>
<accession>A0AAQ4D6W5</accession>
<feature type="chain" id="PRO_5042896882" description="Lipocalin-5 1" evidence="1">
    <location>
        <begin position="27"/>
        <end position="94"/>
    </location>
</feature>
<dbReference type="AlphaFoldDB" id="A0AAQ4D6W5"/>
<keyword evidence="1" id="KW-0732">Signal</keyword>
<dbReference type="Proteomes" id="UP001321473">
    <property type="component" value="Unassembled WGS sequence"/>
</dbReference>
<dbReference type="EMBL" id="JARKHS020034365">
    <property type="protein sequence ID" value="KAK8758205.1"/>
    <property type="molecule type" value="Genomic_DNA"/>
</dbReference>
<keyword evidence="3" id="KW-1185">Reference proteome</keyword>
<evidence type="ECO:0000256" key="1">
    <source>
        <dbReference type="SAM" id="SignalP"/>
    </source>
</evidence>